<accession>A0A239N3C6</accession>
<dbReference type="Proteomes" id="UP000198362">
    <property type="component" value="Unassembled WGS sequence"/>
</dbReference>
<keyword evidence="9" id="KW-1185">Reference proteome</keyword>
<evidence type="ECO:0000313" key="9">
    <source>
        <dbReference type="Proteomes" id="UP000198362"/>
    </source>
</evidence>
<dbReference type="AlphaFoldDB" id="A0A239N3C6"/>
<evidence type="ECO:0000313" key="8">
    <source>
        <dbReference type="EMBL" id="SNT49250.1"/>
    </source>
</evidence>
<feature type="region of interest" description="Disordered" evidence="6">
    <location>
        <begin position="1"/>
        <end position="36"/>
    </location>
</feature>
<keyword evidence="3 5" id="KW-0378">Hydrolase</keyword>
<organism evidence="8 9">
    <name type="scientific">Asanoa hainanensis</name>
    <dbReference type="NCBI Taxonomy" id="560556"/>
    <lineage>
        <taxon>Bacteria</taxon>
        <taxon>Bacillati</taxon>
        <taxon>Actinomycetota</taxon>
        <taxon>Actinomycetes</taxon>
        <taxon>Micromonosporales</taxon>
        <taxon>Micromonosporaceae</taxon>
        <taxon>Asanoa</taxon>
    </lineage>
</organism>
<gene>
    <name evidence="8" type="ORF">SAMN05421812_107186</name>
</gene>
<name>A0A239N3C6_9ACTN</name>
<dbReference type="InterPro" id="IPR002241">
    <property type="entry name" value="Glyco_hydro_27"/>
</dbReference>
<keyword evidence="4 5" id="KW-0326">Glycosidase</keyword>
<dbReference type="PANTHER" id="PTHR11452">
    <property type="entry name" value="ALPHA-GALACTOSIDASE/ALPHA-N-ACETYLGALACTOSAMINIDASE"/>
    <property type="match status" value="1"/>
</dbReference>
<dbReference type="InterPro" id="IPR013780">
    <property type="entry name" value="Glyco_hydro_b"/>
</dbReference>
<protein>
    <recommendedName>
        <fullName evidence="5">Alpha-galactosidase</fullName>
        <ecNumber evidence="5">3.2.1.22</ecNumber>
    </recommendedName>
    <alternativeName>
        <fullName evidence="5">Melibiase</fullName>
    </alternativeName>
</protein>
<evidence type="ECO:0000256" key="5">
    <source>
        <dbReference type="RuleBase" id="RU361168"/>
    </source>
</evidence>
<dbReference type="SMART" id="SM00776">
    <property type="entry name" value="NPCBM"/>
    <property type="match status" value="1"/>
</dbReference>
<dbReference type="CDD" id="cd14792">
    <property type="entry name" value="GH27"/>
    <property type="match status" value="1"/>
</dbReference>
<keyword evidence="5" id="KW-1015">Disulfide bond</keyword>
<dbReference type="Gene3D" id="2.60.40.10">
    <property type="entry name" value="Immunoglobulins"/>
    <property type="match status" value="1"/>
</dbReference>
<dbReference type="SUPFAM" id="SSF49785">
    <property type="entry name" value="Galactose-binding domain-like"/>
    <property type="match status" value="1"/>
</dbReference>
<dbReference type="Pfam" id="PF10633">
    <property type="entry name" value="NPCBM_assoc"/>
    <property type="match status" value="1"/>
</dbReference>
<dbReference type="InterPro" id="IPR038637">
    <property type="entry name" value="NPCBM_sf"/>
</dbReference>
<comment type="similarity">
    <text evidence="1 5">Belongs to the glycosyl hydrolase 27 family.</text>
</comment>
<dbReference type="GO" id="GO:0004557">
    <property type="term" value="F:alpha-galactosidase activity"/>
    <property type="evidence" value="ECO:0007669"/>
    <property type="project" value="UniProtKB-EC"/>
</dbReference>
<sequence>MLSRPRSSPCRRLRRPPVHQRQRRPCRRRPTWAGTPTTVLGGDPTEAEVKANADFLVSSGLRDVGYRYVWIDGNWAAPTPRSDSGDLVANPAQFPNGLAPLVDYIHAKGLKAGIYTDAGPYIPGKCGLGSGGGYYQRDADQFAAWEFDAVKVDYLCGIAADLDPKTVYTEFAEALRHNASGRPMVFNLCNPVTSPDWGNYPESQQSTYSWSYAPAIAQSWRTYTDVGFLGDIKFKDVLRNYDANARHPEVAGPGYFNDPDYLGPQLGMSDEEFRTQMTLWSVAAAPLVIGSDLRTLSKSSLDILADRDVIAINQDRAGVQAVRVGPAGTTETWVKRLANGDRAVVLLNRGDTPRTLTVDAKATGLDGGRLTLQNAWTDQVTESSGTISAAVAAHGAALFRVSRAHGLPGIPHVTASLPTLPATASVVAGGETVRVEVAVRNDGTLPVLTPAVRLAAPDGWTVQAQGRAPKLLAPKSSTTFVFAVTLAADAPAGTSQLTATTSYTVIGHGKLSQTTATGVVVAPAAPDGEVVLSHHAWISATSGWMSPTVDLSVGGWSPISMLGQVYPTGIGVASPSTVRYYLGAACTRLAAVVGLDDAVRNVRPEGATSTFQVVGDGRVLFDSGVLTRDDLRQVDVDLTGVRVLDLVVGDAGDGGYNDRANWASPNASC</sequence>
<dbReference type="PRINTS" id="PR00740">
    <property type="entry name" value="GLHYDRLASE27"/>
</dbReference>
<dbReference type="InterPro" id="IPR013785">
    <property type="entry name" value="Aldolase_TIM"/>
</dbReference>
<feature type="domain" description="Glycosyl hydrolase family 98 putative carbohydrate-binding module" evidence="7">
    <location>
        <begin position="526"/>
        <end position="669"/>
    </location>
</feature>
<proteinExistence type="inferred from homology"/>
<dbReference type="InterPro" id="IPR018905">
    <property type="entry name" value="A-galactase_NEW3"/>
</dbReference>
<evidence type="ECO:0000256" key="3">
    <source>
        <dbReference type="ARBA" id="ARBA00022801"/>
    </source>
</evidence>
<dbReference type="SUPFAM" id="SSF51445">
    <property type="entry name" value="(Trans)glycosidases"/>
    <property type="match status" value="1"/>
</dbReference>
<dbReference type="InterPro" id="IPR013783">
    <property type="entry name" value="Ig-like_fold"/>
</dbReference>
<dbReference type="Gene3D" id="2.60.120.1060">
    <property type="entry name" value="NPCBM/NEW2 domain"/>
    <property type="match status" value="1"/>
</dbReference>
<dbReference type="InterPro" id="IPR017853">
    <property type="entry name" value="GH"/>
</dbReference>
<dbReference type="Pfam" id="PF16499">
    <property type="entry name" value="Melibiase_2"/>
    <property type="match status" value="1"/>
</dbReference>
<feature type="compositionally biased region" description="Basic residues" evidence="6">
    <location>
        <begin position="9"/>
        <end position="30"/>
    </location>
</feature>
<keyword evidence="2" id="KW-0732">Signal</keyword>
<dbReference type="Gene3D" id="2.60.40.1180">
    <property type="entry name" value="Golgi alpha-mannosidase II"/>
    <property type="match status" value="1"/>
</dbReference>
<dbReference type="InterPro" id="IPR013222">
    <property type="entry name" value="Glyco_hyd_98_carb-bd"/>
</dbReference>
<dbReference type="EMBL" id="FZPH01000007">
    <property type="protein sequence ID" value="SNT49250.1"/>
    <property type="molecule type" value="Genomic_DNA"/>
</dbReference>
<dbReference type="Pfam" id="PF08305">
    <property type="entry name" value="NPCBM"/>
    <property type="match status" value="1"/>
</dbReference>
<dbReference type="InterPro" id="IPR041233">
    <property type="entry name" value="Melibiase_C"/>
</dbReference>
<dbReference type="GO" id="GO:0005975">
    <property type="term" value="P:carbohydrate metabolic process"/>
    <property type="evidence" value="ECO:0007669"/>
    <property type="project" value="InterPro"/>
</dbReference>
<dbReference type="Pfam" id="PF17801">
    <property type="entry name" value="Melibiase_C"/>
    <property type="match status" value="1"/>
</dbReference>
<comment type="catalytic activity">
    <reaction evidence="5">
        <text>Hydrolysis of terminal, non-reducing alpha-D-galactose residues in alpha-D-galactosides, including galactose oligosaccharides, galactomannans and galactolipids.</text>
        <dbReference type="EC" id="3.2.1.22"/>
    </reaction>
</comment>
<reference evidence="8 9" key="1">
    <citation type="submission" date="2017-06" db="EMBL/GenBank/DDBJ databases">
        <authorList>
            <person name="Kim H.J."/>
            <person name="Triplett B.A."/>
        </authorList>
    </citation>
    <scope>NUCLEOTIDE SEQUENCE [LARGE SCALE GENOMIC DNA]</scope>
    <source>
        <strain evidence="8 9">CGMCC 4.5593</strain>
    </source>
</reference>
<dbReference type="RefSeq" id="WP_218824599.1">
    <property type="nucleotide sequence ID" value="NZ_FZPH01000007.1"/>
</dbReference>
<dbReference type="SUPFAM" id="SSF51011">
    <property type="entry name" value="Glycosyl hydrolase domain"/>
    <property type="match status" value="1"/>
</dbReference>
<dbReference type="EC" id="3.2.1.22" evidence="5"/>
<evidence type="ECO:0000256" key="4">
    <source>
        <dbReference type="ARBA" id="ARBA00023295"/>
    </source>
</evidence>
<evidence type="ECO:0000259" key="7">
    <source>
        <dbReference type="SMART" id="SM00776"/>
    </source>
</evidence>
<dbReference type="Gene3D" id="3.20.20.70">
    <property type="entry name" value="Aldolase class I"/>
    <property type="match status" value="1"/>
</dbReference>
<evidence type="ECO:0000256" key="2">
    <source>
        <dbReference type="ARBA" id="ARBA00022729"/>
    </source>
</evidence>
<dbReference type="InterPro" id="IPR008979">
    <property type="entry name" value="Galactose-bd-like_sf"/>
</dbReference>
<evidence type="ECO:0000256" key="6">
    <source>
        <dbReference type="SAM" id="MobiDB-lite"/>
    </source>
</evidence>
<evidence type="ECO:0000256" key="1">
    <source>
        <dbReference type="ARBA" id="ARBA00009743"/>
    </source>
</evidence>
<dbReference type="PANTHER" id="PTHR11452:SF75">
    <property type="entry name" value="ALPHA-GALACTOSIDASE MEL1"/>
    <property type="match status" value="1"/>
</dbReference>